<dbReference type="Gene3D" id="3.90.550.10">
    <property type="entry name" value="Spore Coat Polysaccharide Biosynthesis Protein SpsA, Chain A"/>
    <property type="match status" value="1"/>
</dbReference>
<feature type="domain" description="Glycosyltransferase 2-like" evidence="3">
    <location>
        <begin position="4"/>
        <end position="134"/>
    </location>
</feature>
<dbReference type="GO" id="GO:0016757">
    <property type="term" value="F:glycosyltransferase activity"/>
    <property type="evidence" value="ECO:0007669"/>
    <property type="project" value="UniProtKB-KW"/>
</dbReference>
<gene>
    <name evidence="4" type="ORF">L0N08_03560</name>
</gene>
<protein>
    <submittedName>
        <fullName evidence="4">Glycosyltransferase</fullName>
    </submittedName>
</protein>
<dbReference type="InterPro" id="IPR029044">
    <property type="entry name" value="Nucleotide-diphossugar_trans"/>
</dbReference>
<name>A0AAW5BNR1_9FIRM</name>
<dbReference type="Proteomes" id="UP001299608">
    <property type="component" value="Unassembled WGS sequence"/>
</dbReference>
<evidence type="ECO:0000313" key="5">
    <source>
        <dbReference type="Proteomes" id="UP001299608"/>
    </source>
</evidence>
<proteinExistence type="predicted"/>
<dbReference type="Pfam" id="PF00535">
    <property type="entry name" value="Glycos_transf_2"/>
    <property type="match status" value="1"/>
</dbReference>
<comment type="caution">
    <text evidence="4">The sequence shown here is derived from an EMBL/GenBank/DDBJ whole genome shotgun (WGS) entry which is preliminary data.</text>
</comment>
<keyword evidence="2" id="KW-0808">Transferase</keyword>
<evidence type="ECO:0000256" key="2">
    <source>
        <dbReference type="ARBA" id="ARBA00022679"/>
    </source>
</evidence>
<evidence type="ECO:0000259" key="3">
    <source>
        <dbReference type="Pfam" id="PF00535"/>
    </source>
</evidence>
<dbReference type="InterPro" id="IPR001173">
    <property type="entry name" value="Glyco_trans_2-like"/>
</dbReference>
<keyword evidence="1" id="KW-0328">Glycosyltransferase</keyword>
<evidence type="ECO:0000313" key="4">
    <source>
        <dbReference type="EMBL" id="MCG4744484.1"/>
    </source>
</evidence>
<evidence type="ECO:0000256" key="1">
    <source>
        <dbReference type="ARBA" id="ARBA00022676"/>
    </source>
</evidence>
<reference evidence="4" key="1">
    <citation type="submission" date="2022-01" db="EMBL/GenBank/DDBJ databases">
        <title>Collection of gut derived symbiotic bacterial strains cultured from healthy donors.</title>
        <authorList>
            <person name="Lin H."/>
            <person name="Kohout C."/>
            <person name="Waligurski E."/>
            <person name="Pamer E.G."/>
        </authorList>
    </citation>
    <scope>NUCLEOTIDE SEQUENCE</scope>
    <source>
        <strain evidence="4">DFI.6.55</strain>
    </source>
</reference>
<organism evidence="4 5">
    <name type="scientific">Enterocloster aldenensis</name>
    <dbReference type="NCBI Taxonomy" id="358742"/>
    <lineage>
        <taxon>Bacteria</taxon>
        <taxon>Bacillati</taxon>
        <taxon>Bacillota</taxon>
        <taxon>Clostridia</taxon>
        <taxon>Lachnospirales</taxon>
        <taxon>Lachnospiraceae</taxon>
        <taxon>Enterocloster</taxon>
    </lineage>
</organism>
<accession>A0AAW5BNR1</accession>
<dbReference type="AlphaFoldDB" id="A0AAW5BNR1"/>
<dbReference type="PANTHER" id="PTHR22916:SF51">
    <property type="entry name" value="GLYCOSYLTRANSFERASE EPSH-RELATED"/>
    <property type="match status" value="1"/>
</dbReference>
<dbReference type="SUPFAM" id="SSF53448">
    <property type="entry name" value="Nucleotide-diphospho-sugar transferases"/>
    <property type="match status" value="1"/>
</dbReference>
<dbReference type="PANTHER" id="PTHR22916">
    <property type="entry name" value="GLYCOSYLTRANSFERASE"/>
    <property type="match status" value="1"/>
</dbReference>
<dbReference type="EMBL" id="JAKNGE010000003">
    <property type="protein sequence ID" value="MCG4744484.1"/>
    <property type="molecule type" value="Genomic_DNA"/>
</dbReference>
<dbReference type="RefSeq" id="WP_165641001.1">
    <property type="nucleotide sequence ID" value="NZ_JAKNGE010000003.1"/>
</dbReference>
<sequence>MKISIVMPVYNSEQFLGKALDSILAQSFQDFELILVDDCSKDGSPTICDEYARRDNRVKVYHSNENGGICKARNIGLELAQGQYIAFCDDDDEFLPRLLEENYRFAIESNADMVKFGRRLIDVLKDGSVVRTKDTKNYGFRIYRGYEKYTDYYEIKSRGYMTNLWNGIYKTSSIRKYGIYFDESMRFGSEDLDFTLRLFDKAECIVINPQTYYVHYRRDASSTSRKFNQNKIDSILKTAEHEMTIWDKMSNSVTYKVQKDRILSDYLRNIISIQLLHRDCPYNKKEKVKMVSDYTMLPYMNFNIDKNVCRQLLRDDIKSWITVALCRLHMYRLLIDILSLYRKYFGDNWN</sequence>
<dbReference type="CDD" id="cd00761">
    <property type="entry name" value="Glyco_tranf_GTA_type"/>
    <property type="match status" value="1"/>
</dbReference>